<dbReference type="OrthoDB" id="4776522at2759"/>
<protein>
    <submittedName>
        <fullName evidence="1">Uncharacterized protein</fullName>
    </submittedName>
</protein>
<organism evidence="1 2">
    <name type="scientific">Beauveria bassiana</name>
    <name type="common">White muscardine disease fungus</name>
    <name type="synonym">Tritirachium shiotae</name>
    <dbReference type="NCBI Taxonomy" id="176275"/>
    <lineage>
        <taxon>Eukaryota</taxon>
        <taxon>Fungi</taxon>
        <taxon>Dikarya</taxon>
        <taxon>Ascomycota</taxon>
        <taxon>Pezizomycotina</taxon>
        <taxon>Sordariomycetes</taxon>
        <taxon>Hypocreomycetidae</taxon>
        <taxon>Hypocreales</taxon>
        <taxon>Cordycipitaceae</taxon>
        <taxon>Beauveria</taxon>
    </lineage>
</organism>
<sequence length="178" mass="18758">MNAVADGQFPPTAATGFSFHSIAGRPVTDVRLVKTIGQRPVPSDTPDSSPRLSWLKSSLCLMDLLERQIVCGGHLSSARDSLSDEAPCSVSEPPPCPGTLTRSPPCNNLEAISQLLPEDPPVCVAPEPAFQSESSPLFDISPILGVHTRGDTDSSYTNLRLGAGNGFERGISDMITAA</sequence>
<name>A0A2S7XVS7_BEABA</name>
<gene>
    <name evidence="1" type="ORF">BB8028_0001g01050</name>
</gene>
<reference evidence="1 2" key="1">
    <citation type="submission" date="2016-07" db="EMBL/GenBank/DDBJ databases">
        <title>Comparative genomics of the entomopathogenic fungus Beauveria bassiana.</title>
        <authorList>
            <person name="Valero Jimenez C.A."/>
            <person name="Zwaan B.J."/>
            <person name="Van Kan J.A."/>
            <person name="Takken W."/>
            <person name="Debets A.J."/>
            <person name="Schoustra S.E."/>
            <person name="Koenraadt C.J."/>
        </authorList>
    </citation>
    <scope>NUCLEOTIDE SEQUENCE [LARGE SCALE GENOMIC DNA]</scope>
    <source>
        <strain evidence="1 2">ARSEF 8028</strain>
    </source>
</reference>
<accession>A0A2S7XVS7</accession>
<dbReference type="AlphaFoldDB" id="A0A2S7XVS7"/>
<proteinExistence type="predicted"/>
<evidence type="ECO:0000313" key="2">
    <source>
        <dbReference type="Proteomes" id="UP000237441"/>
    </source>
</evidence>
<evidence type="ECO:0000313" key="1">
    <source>
        <dbReference type="EMBL" id="PQK08025.1"/>
    </source>
</evidence>
<dbReference type="Proteomes" id="UP000237441">
    <property type="component" value="Unassembled WGS sequence"/>
</dbReference>
<dbReference type="EMBL" id="JRHA01000001">
    <property type="protein sequence ID" value="PQK08025.1"/>
    <property type="molecule type" value="Genomic_DNA"/>
</dbReference>
<comment type="caution">
    <text evidence="1">The sequence shown here is derived from an EMBL/GenBank/DDBJ whole genome shotgun (WGS) entry which is preliminary data.</text>
</comment>